<keyword evidence="2 7" id="KW-0436">Ligase</keyword>
<evidence type="ECO:0000256" key="4">
    <source>
        <dbReference type="ARBA" id="ARBA00022840"/>
    </source>
</evidence>
<evidence type="ECO:0000256" key="5">
    <source>
        <dbReference type="ARBA" id="ARBA00022917"/>
    </source>
</evidence>
<comment type="function">
    <text evidence="7">Catalyzes the attachment of glutamate to tRNA(Glu) in a two-step reaction: glutamate is first activated by ATP to form Glu-AMP and then transferred to the acceptor end of tRNA(Glu).</text>
</comment>
<evidence type="ECO:0000256" key="3">
    <source>
        <dbReference type="ARBA" id="ARBA00022741"/>
    </source>
</evidence>
<dbReference type="SUPFAM" id="SSF48163">
    <property type="entry name" value="An anticodon-binding domain of class I aminoacyl-tRNA synthetases"/>
    <property type="match status" value="1"/>
</dbReference>
<proteinExistence type="inferred from homology"/>
<comment type="caution">
    <text evidence="10">The sequence shown here is derived from an EMBL/GenBank/DDBJ whole genome shotgun (WGS) entry which is preliminary data.</text>
</comment>
<comment type="subcellular location">
    <subcellularLocation>
        <location evidence="7">Cytoplasm</location>
    </subcellularLocation>
</comment>
<dbReference type="Pfam" id="PF19269">
    <property type="entry name" value="Anticodon_2"/>
    <property type="match status" value="1"/>
</dbReference>
<gene>
    <name evidence="7" type="primary">gltX</name>
    <name evidence="10" type="ORF">UX44_C0029G0001</name>
</gene>
<dbReference type="InterPro" id="IPR004527">
    <property type="entry name" value="Glu-tRNA-ligase_bac/mito"/>
</dbReference>
<dbReference type="GO" id="GO:0004818">
    <property type="term" value="F:glutamate-tRNA ligase activity"/>
    <property type="evidence" value="ECO:0007669"/>
    <property type="project" value="UniProtKB-UniRule"/>
</dbReference>
<comment type="catalytic activity">
    <reaction evidence="7">
        <text>tRNA(Glu) + L-glutamate + ATP = L-glutamyl-tRNA(Glu) + AMP + diphosphate</text>
        <dbReference type="Rhea" id="RHEA:23540"/>
        <dbReference type="Rhea" id="RHEA-COMP:9663"/>
        <dbReference type="Rhea" id="RHEA-COMP:9680"/>
        <dbReference type="ChEBI" id="CHEBI:29985"/>
        <dbReference type="ChEBI" id="CHEBI:30616"/>
        <dbReference type="ChEBI" id="CHEBI:33019"/>
        <dbReference type="ChEBI" id="CHEBI:78442"/>
        <dbReference type="ChEBI" id="CHEBI:78520"/>
        <dbReference type="ChEBI" id="CHEBI:456215"/>
        <dbReference type="EC" id="6.1.1.17"/>
    </reaction>
</comment>
<dbReference type="PANTHER" id="PTHR43311:SF2">
    <property type="entry name" value="GLUTAMATE--TRNA LIGASE, MITOCHONDRIAL-RELATED"/>
    <property type="match status" value="1"/>
</dbReference>
<feature type="domain" description="Glutamyl/glutaminyl-tRNA synthetase class Ib catalytic" evidence="8">
    <location>
        <begin position="2"/>
        <end position="321"/>
    </location>
</feature>
<feature type="short sequence motif" description="'KMSKS' region" evidence="7">
    <location>
        <begin position="251"/>
        <end position="255"/>
    </location>
</feature>
<dbReference type="InterPro" id="IPR049940">
    <property type="entry name" value="GluQ/Sye"/>
</dbReference>
<dbReference type="Gene3D" id="1.10.10.350">
    <property type="match status" value="1"/>
</dbReference>
<dbReference type="InterPro" id="IPR008925">
    <property type="entry name" value="aa_tRNA-synth_I_cd-bd_sf"/>
</dbReference>
<keyword evidence="5 7" id="KW-0648">Protein biosynthesis</keyword>
<dbReference type="GO" id="GO:0008270">
    <property type="term" value="F:zinc ion binding"/>
    <property type="evidence" value="ECO:0007669"/>
    <property type="project" value="InterPro"/>
</dbReference>
<evidence type="ECO:0000256" key="1">
    <source>
        <dbReference type="ARBA" id="ARBA00007894"/>
    </source>
</evidence>
<keyword evidence="3 7" id="KW-0547">Nucleotide-binding</keyword>
<dbReference type="SUPFAM" id="SSF52374">
    <property type="entry name" value="Nucleotidylyl transferase"/>
    <property type="match status" value="1"/>
</dbReference>
<dbReference type="InterPro" id="IPR045462">
    <property type="entry name" value="aa-tRNA-synth_I_cd-bd"/>
</dbReference>
<feature type="short sequence motif" description="'HIGH' region" evidence="7">
    <location>
        <begin position="8"/>
        <end position="18"/>
    </location>
</feature>
<dbReference type="AlphaFoldDB" id="A0A0G1RIP5"/>
<evidence type="ECO:0000256" key="2">
    <source>
        <dbReference type="ARBA" id="ARBA00022598"/>
    </source>
</evidence>
<evidence type="ECO:0000256" key="6">
    <source>
        <dbReference type="ARBA" id="ARBA00023146"/>
    </source>
</evidence>
<protein>
    <recommendedName>
        <fullName evidence="7">Glutamate--tRNA ligase</fullName>
        <ecNumber evidence="7">6.1.1.17</ecNumber>
    </recommendedName>
    <alternativeName>
        <fullName evidence="7">Glutamyl-tRNA synthetase</fullName>
        <shortName evidence="7">GluRS</shortName>
    </alternativeName>
</protein>
<dbReference type="InterPro" id="IPR033910">
    <property type="entry name" value="GluRS_core"/>
</dbReference>
<evidence type="ECO:0000259" key="8">
    <source>
        <dbReference type="Pfam" id="PF00749"/>
    </source>
</evidence>
<dbReference type="Gene3D" id="3.40.50.620">
    <property type="entry name" value="HUPs"/>
    <property type="match status" value="1"/>
</dbReference>
<dbReference type="CDD" id="cd00808">
    <property type="entry name" value="GluRS_core"/>
    <property type="match status" value="1"/>
</dbReference>
<dbReference type="GO" id="GO:0005524">
    <property type="term" value="F:ATP binding"/>
    <property type="evidence" value="ECO:0007669"/>
    <property type="project" value="UniProtKB-UniRule"/>
</dbReference>
<evidence type="ECO:0000313" key="11">
    <source>
        <dbReference type="Proteomes" id="UP000034732"/>
    </source>
</evidence>
<dbReference type="PRINTS" id="PR00987">
    <property type="entry name" value="TRNASYNTHGLU"/>
</dbReference>
<feature type="domain" description="Aminoacyl-tRNA synthetase class I anticodon-binding" evidence="9">
    <location>
        <begin position="335"/>
        <end position="475"/>
    </location>
</feature>
<dbReference type="GO" id="GO:0005737">
    <property type="term" value="C:cytoplasm"/>
    <property type="evidence" value="ECO:0007669"/>
    <property type="project" value="UniProtKB-SubCell"/>
</dbReference>
<dbReference type="HAMAP" id="MF_00022">
    <property type="entry name" value="Glu_tRNA_synth_type1"/>
    <property type="match status" value="1"/>
</dbReference>
<dbReference type="Pfam" id="PF00749">
    <property type="entry name" value="tRNA-synt_1c"/>
    <property type="match status" value="1"/>
</dbReference>
<dbReference type="Proteomes" id="UP000034732">
    <property type="component" value="Unassembled WGS sequence"/>
</dbReference>
<keyword evidence="7" id="KW-0963">Cytoplasm</keyword>
<dbReference type="InterPro" id="IPR020751">
    <property type="entry name" value="aa-tRNA-synth_I_codon-bd_sub2"/>
</dbReference>
<evidence type="ECO:0000256" key="7">
    <source>
        <dbReference type="HAMAP-Rule" id="MF_00022"/>
    </source>
</evidence>
<comment type="similarity">
    <text evidence="1 7">Belongs to the class-I aminoacyl-tRNA synthetase family. Glutamate--tRNA ligase type 1 subfamily.</text>
</comment>
<feature type="binding site" evidence="7">
    <location>
        <position position="254"/>
    </location>
    <ligand>
        <name>ATP</name>
        <dbReference type="ChEBI" id="CHEBI:30616"/>
    </ligand>
</feature>
<comment type="subunit">
    <text evidence="7">Monomer.</text>
</comment>
<keyword evidence="4 7" id="KW-0067">ATP-binding</keyword>
<name>A0A0G1RIP5_UNCKA</name>
<dbReference type="PATRIC" id="fig|1619107.3.peg.469"/>
<dbReference type="GO" id="GO:0000049">
    <property type="term" value="F:tRNA binding"/>
    <property type="evidence" value="ECO:0007669"/>
    <property type="project" value="InterPro"/>
</dbReference>
<sequence length="478" mass="54127">MMRTRVAPSPTGEYHIGGVRTLLYNYALAKKTGGQVILRIEDTDRERHVEGATERLMHVIKDYGLDWDEGPGIGGPYAPYVQSERLDIYKKHALQLVESGHAYYCFCSKERLAQLKAEQTAKGMPATKYDKRCLALSKAEIEQNLKSNAPYVIRLNVPKNEEISFEDKVLGRVSFFTNDIDDQVLLKSDGFPTYHLAVVVDDYLMKITFVMRGIEWLPSTPKHMLLYRAFGWELPNYAHLPVLKEKGATRKLSKRKDSAAAAEFLAQGYLPEAVLNFLMFLGWNPGTQKEIYSLAGFIEDFSVERVHKTDMVVFDRDKLLWTNGVYIRKLTSPEFYAKVVAWAKKYNVDLKTGNADGEYVARVYALIQERVKVLAEVPELTFYFFALPKVDVAKIAGKVLAEFMVIADACAAQSWDVGTVEAFSRELMKKNGYEAKAFLMTLRYAVCGVAVTPPLYDTFAVLGKERVVARLKRALELV</sequence>
<reference evidence="10 11" key="1">
    <citation type="journal article" date="2015" name="Nature">
        <title>rRNA introns, odd ribosomes, and small enigmatic genomes across a large radiation of phyla.</title>
        <authorList>
            <person name="Brown C.T."/>
            <person name="Hug L.A."/>
            <person name="Thomas B.C."/>
            <person name="Sharon I."/>
            <person name="Castelle C.J."/>
            <person name="Singh A."/>
            <person name="Wilkins M.J."/>
            <person name="Williams K.H."/>
            <person name="Banfield J.F."/>
        </authorList>
    </citation>
    <scope>NUCLEOTIDE SEQUENCE [LARGE SCALE GENOMIC DNA]</scope>
</reference>
<dbReference type="EMBL" id="LCMF01000029">
    <property type="protein sequence ID" value="KKU29883.1"/>
    <property type="molecule type" value="Genomic_DNA"/>
</dbReference>
<dbReference type="InterPro" id="IPR000924">
    <property type="entry name" value="Glu/Gln-tRNA-synth"/>
</dbReference>
<accession>A0A0G1RIP5</accession>
<organism evidence="10 11">
    <name type="scientific">candidate division WWE3 bacterium GW2011_GWA1_46_21</name>
    <dbReference type="NCBI Taxonomy" id="1619107"/>
    <lineage>
        <taxon>Bacteria</taxon>
        <taxon>Katanobacteria</taxon>
    </lineage>
</organism>
<dbReference type="GO" id="GO:0006424">
    <property type="term" value="P:glutamyl-tRNA aminoacylation"/>
    <property type="evidence" value="ECO:0007669"/>
    <property type="project" value="UniProtKB-UniRule"/>
</dbReference>
<dbReference type="EC" id="6.1.1.17" evidence="7"/>
<dbReference type="InterPro" id="IPR014729">
    <property type="entry name" value="Rossmann-like_a/b/a_fold"/>
</dbReference>
<evidence type="ECO:0000313" key="10">
    <source>
        <dbReference type="EMBL" id="KKU29883.1"/>
    </source>
</evidence>
<dbReference type="FunFam" id="3.40.50.620:FF:000045">
    <property type="entry name" value="Glutamate--tRNA ligase, mitochondrial"/>
    <property type="match status" value="1"/>
</dbReference>
<evidence type="ECO:0000259" key="9">
    <source>
        <dbReference type="Pfam" id="PF19269"/>
    </source>
</evidence>
<comment type="caution">
    <text evidence="7">Lacks conserved residue(s) required for the propagation of feature annotation.</text>
</comment>
<dbReference type="NCBIfam" id="TIGR00464">
    <property type="entry name" value="gltX_bact"/>
    <property type="match status" value="1"/>
</dbReference>
<dbReference type="InterPro" id="IPR020058">
    <property type="entry name" value="Glu/Gln-tRNA-synth_Ib_cat-dom"/>
</dbReference>
<keyword evidence="6 7" id="KW-0030">Aminoacyl-tRNA synthetase</keyword>
<dbReference type="PANTHER" id="PTHR43311">
    <property type="entry name" value="GLUTAMATE--TRNA LIGASE"/>
    <property type="match status" value="1"/>
</dbReference>